<organism evidence="6 7">
    <name type="scientific">Microbotryum silenes-dioicae</name>
    <dbReference type="NCBI Taxonomy" id="796604"/>
    <lineage>
        <taxon>Eukaryota</taxon>
        <taxon>Fungi</taxon>
        <taxon>Dikarya</taxon>
        <taxon>Basidiomycota</taxon>
        <taxon>Pucciniomycotina</taxon>
        <taxon>Microbotryomycetes</taxon>
        <taxon>Microbotryales</taxon>
        <taxon>Microbotryaceae</taxon>
        <taxon>Microbotryum</taxon>
    </lineage>
</organism>
<sequence length="223" mass="24634">MAVVHMFGLLCILGATALLVIVSVGVPIWDRVDFLHAYNRQYLLGIWGETINGVSSKTKLGYNVYSSLNQNNNFSNETRRVVSRGLTYALVLNPIAAGFAGLALLAALFANTACGIFASVLAFWAFLVSIIALIVDLACFIMIRNRINRDDPSANAHLGKAMWMVVAAAAALLLASVTVCFTHSSTKRRRDRDVETRPLATEPVMTEKRRRFPWQRKQQAAVY</sequence>
<accession>A0A2X0PFR9</accession>
<name>A0A2X0PFR9_9BASI</name>
<keyword evidence="7" id="KW-1185">Reference proteome</keyword>
<evidence type="ECO:0000256" key="2">
    <source>
        <dbReference type="ARBA" id="ARBA00022692"/>
    </source>
</evidence>
<dbReference type="GO" id="GO:0035838">
    <property type="term" value="C:growing cell tip"/>
    <property type="evidence" value="ECO:0007669"/>
    <property type="project" value="TreeGrafter"/>
</dbReference>
<reference evidence="6 7" key="1">
    <citation type="submission" date="2016-11" db="EMBL/GenBank/DDBJ databases">
        <authorList>
            <person name="Jaros S."/>
            <person name="Januszkiewicz K."/>
            <person name="Wedrychowicz H."/>
        </authorList>
    </citation>
    <scope>NUCLEOTIDE SEQUENCE [LARGE SCALE GENOMIC DNA]</scope>
</reference>
<feature type="transmembrane region" description="Helical" evidence="5">
    <location>
        <begin position="121"/>
        <end position="143"/>
    </location>
</feature>
<dbReference type="EMBL" id="FQNC01000049">
    <property type="protein sequence ID" value="SGY83486.1"/>
    <property type="molecule type" value="Genomic_DNA"/>
</dbReference>
<dbReference type="Pfam" id="PF06687">
    <property type="entry name" value="SUR7"/>
    <property type="match status" value="1"/>
</dbReference>
<evidence type="ECO:0000256" key="1">
    <source>
        <dbReference type="ARBA" id="ARBA00004141"/>
    </source>
</evidence>
<keyword evidence="4 5" id="KW-0472">Membrane</keyword>
<dbReference type="Gene3D" id="1.20.140.150">
    <property type="match status" value="1"/>
</dbReference>
<dbReference type="PANTHER" id="PTHR28013:SF3">
    <property type="entry name" value="PROTEIN DCV1-RELATED"/>
    <property type="match status" value="1"/>
</dbReference>
<evidence type="ECO:0000313" key="6">
    <source>
        <dbReference type="EMBL" id="SGY83486.1"/>
    </source>
</evidence>
<gene>
    <name evidence="6" type="primary">BQ5605_C009g05639</name>
    <name evidence="6" type="ORF">BQ5605_C009G05639</name>
</gene>
<evidence type="ECO:0000256" key="3">
    <source>
        <dbReference type="ARBA" id="ARBA00022989"/>
    </source>
</evidence>
<evidence type="ECO:0000256" key="5">
    <source>
        <dbReference type="SAM" id="Phobius"/>
    </source>
</evidence>
<evidence type="ECO:0000256" key="4">
    <source>
        <dbReference type="ARBA" id="ARBA00023136"/>
    </source>
</evidence>
<proteinExistence type="predicted"/>
<keyword evidence="3 5" id="KW-1133">Transmembrane helix</keyword>
<dbReference type="GO" id="GO:0032153">
    <property type="term" value="C:cell division site"/>
    <property type="evidence" value="ECO:0007669"/>
    <property type="project" value="TreeGrafter"/>
</dbReference>
<dbReference type="STRING" id="796604.A0A2X0PFR9"/>
<dbReference type="GO" id="GO:0005886">
    <property type="term" value="C:plasma membrane"/>
    <property type="evidence" value="ECO:0007669"/>
    <property type="project" value="InterPro"/>
</dbReference>
<feature type="transmembrane region" description="Helical" evidence="5">
    <location>
        <begin position="86"/>
        <end position="109"/>
    </location>
</feature>
<comment type="subcellular location">
    <subcellularLocation>
        <location evidence="1">Membrane</location>
        <topology evidence="1">Multi-pass membrane protein</topology>
    </subcellularLocation>
</comment>
<dbReference type="PANTHER" id="PTHR28013">
    <property type="entry name" value="PROTEIN DCV1-RELATED"/>
    <property type="match status" value="1"/>
</dbReference>
<protein>
    <submittedName>
        <fullName evidence="6">BQ5605_C009g05639 protein</fullName>
    </submittedName>
</protein>
<dbReference type="AlphaFoldDB" id="A0A2X0PFR9"/>
<keyword evidence="2 5" id="KW-0812">Transmembrane</keyword>
<dbReference type="Proteomes" id="UP000249464">
    <property type="component" value="Unassembled WGS sequence"/>
</dbReference>
<dbReference type="InterPro" id="IPR009571">
    <property type="entry name" value="SUR7/Rim9-like_fungi"/>
</dbReference>
<feature type="transmembrane region" description="Helical" evidence="5">
    <location>
        <begin position="163"/>
        <end position="182"/>
    </location>
</feature>
<evidence type="ECO:0000313" key="7">
    <source>
        <dbReference type="Proteomes" id="UP000249464"/>
    </source>
</evidence>
<feature type="transmembrane region" description="Helical" evidence="5">
    <location>
        <begin position="7"/>
        <end position="29"/>
    </location>
</feature>
<dbReference type="InterPro" id="IPR051380">
    <property type="entry name" value="pH-response_reg_palI/RIM9"/>
</dbReference>